<name>A0ABD0PAK6_CIRMR</name>
<reference evidence="1 2" key="1">
    <citation type="submission" date="2024-05" db="EMBL/GenBank/DDBJ databases">
        <title>Genome sequencing and assembly of Indian major carp, Cirrhinus mrigala (Hamilton, 1822).</title>
        <authorList>
            <person name="Mohindra V."/>
            <person name="Chowdhury L.M."/>
            <person name="Lal K."/>
            <person name="Jena J.K."/>
        </authorList>
    </citation>
    <scope>NUCLEOTIDE SEQUENCE [LARGE SCALE GENOMIC DNA]</scope>
    <source>
        <strain evidence="1">CM1030</strain>
        <tissue evidence="1">Blood</tissue>
    </source>
</reference>
<proteinExistence type="predicted"/>
<protein>
    <submittedName>
        <fullName evidence="1">Uncharacterized protein</fullName>
    </submittedName>
</protein>
<dbReference type="AlphaFoldDB" id="A0ABD0PAK6"/>
<comment type="caution">
    <text evidence="1">The sequence shown here is derived from an EMBL/GenBank/DDBJ whole genome shotgun (WGS) entry which is preliminary data.</text>
</comment>
<evidence type="ECO:0000313" key="2">
    <source>
        <dbReference type="Proteomes" id="UP001529510"/>
    </source>
</evidence>
<evidence type="ECO:0000313" key="1">
    <source>
        <dbReference type="EMBL" id="KAL0170725.1"/>
    </source>
</evidence>
<dbReference type="EMBL" id="JAMKFB020000017">
    <property type="protein sequence ID" value="KAL0170725.1"/>
    <property type="molecule type" value="Genomic_DNA"/>
</dbReference>
<keyword evidence="2" id="KW-1185">Reference proteome</keyword>
<organism evidence="1 2">
    <name type="scientific">Cirrhinus mrigala</name>
    <name type="common">Mrigala</name>
    <dbReference type="NCBI Taxonomy" id="683832"/>
    <lineage>
        <taxon>Eukaryota</taxon>
        <taxon>Metazoa</taxon>
        <taxon>Chordata</taxon>
        <taxon>Craniata</taxon>
        <taxon>Vertebrata</taxon>
        <taxon>Euteleostomi</taxon>
        <taxon>Actinopterygii</taxon>
        <taxon>Neopterygii</taxon>
        <taxon>Teleostei</taxon>
        <taxon>Ostariophysi</taxon>
        <taxon>Cypriniformes</taxon>
        <taxon>Cyprinidae</taxon>
        <taxon>Labeoninae</taxon>
        <taxon>Labeonini</taxon>
        <taxon>Cirrhinus</taxon>
    </lineage>
</organism>
<dbReference type="Proteomes" id="UP001529510">
    <property type="component" value="Unassembled WGS sequence"/>
</dbReference>
<feature type="non-terminal residue" evidence="1">
    <location>
        <position position="70"/>
    </location>
</feature>
<feature type="non-terminal residue" evidence="1">
    <location>
        <position position="1"/>
    </location>
</feature>
<sequence>PSSTLSSYVPACAYSPSNQYGVYSGPAGSYVSPGHHWQAQGTSLSHPSGGVAMHPSDIHSSMAFKHAVRD</sequence>
<gene>
    <name evidence="1" type="ORF">M9458_035321</name>
</gene>
<accession>A0ABD0PAK6</accession>